<accession>A0ABR7WPG3</accession>
<name>A0ABR7WPG3_9SPHI</name>
<evidence type="ECO:0000313" key="3">
    <source>
        <dbReference type="Proteomes" id="UP000606600"/>
    </source>
</evidence>
<protein>
    <recommendedName>
        <fullName evidence="4">Outer membrane protein beta-barrel domain-containing protein</fullName>
    </recommendedName>
</protein>
<keyword evidence="1" id="KW-0732">Signal</keyword>
<comment type="caution">
    <text evidence="2">The sequence shown here is derived from an EMBL/GenBank/DDBJ whole genome shotgun (WGS) entry which is preliminary data.</text>
</comment>
<keyword evidence="3" id="KW-1185">Reference proteome</keyword>
<sequence length="161" mass="16925">MKKILLAILFAGSTAATCLAQKNSDAGKFSIGLELGLPTDDGVLFATRAIGGSLKYDIPISTGTFFTLSSGYTSLRGKDGWPAVGFIPLKAGLKYYLYKGFYGEGQAGAVLCTKSGGGTGFVYAPGVGYSFPGGFDIGARYESWSQYDTISQVSLRLGFSF</sequence>
<proteinExistence type="predicted"/>
<gene>
    <name evidence="2" type="ORF">IDJ77_10210</name>
</gene>
<organism evidence="2 3">
    <name type="scientific">Mucilaginibacter pankratovii</name>
    <dbReference type="NCBI Taxonomy" id="2772110"/>
    <lineage>
        <taxon>Bacteria</taxon>
        <taxon>Pseudomonadati</taxon>
        <taxon>Bacteroidota</taxon>
        <taxon>Sphingobacteriia</taxon>
        <taxon>Sphingobacteriales</taxon>
        <taxon>Sphingobacteriaceae</taxon>
        <taxon>Mucilaginibacter</taxon>
    </lineage>
</organism>
<feature type="chain" id="PRO_5046579085" description="Outer membrane protein beta-barrel domain-containing protein" evidence="1">
    <location>
        <begin position="21"/>
        <end position="161"/>
    </location>
</feature>
<dbReference type="Proteomes" id="UP000606600">
    <property type="component" value="Unassembled WGS sequence"/>
</dbReference>
<reference evidence="2 3" key="1">
    <citation type="submission" date="2020-09" db="EMBL/GenBank/DDBJ databases">
        <title>Novel species of Mucilaginibacter isolated from a glacier on the Tibetan Plateau.</title>
        <authorList>
            <person name="Liu Q."/>
            <person name="Xin Y.-H."/>
        </authorList>
    </citation>
    <scope>NUCLEOTIDE SEQUENCE [LARGE SCALE GENOMIC DNA]</scope>
    <source>
        <strain evidence="2 3">ZT4R22</strain>
    </source>
</reference>
<dbReference type="EMBL" id="JACWMY010000004">
    <property type="protein sequence ID" value="MBD1364182.1"/>
    <property type="molecule type" value="Genomic_DNA"/>
</dbReference>
<evidence type="ECO:0000256" key="1">
    <source>
        <dbReference type="SAM" id="SignalP"/>
    </source>
</evidence>
<feature type="signal peptide" evidence="1">
    <location>
        <begin position="1"/>
        <end position="20"/>
    </location>
</feature>
<dbReference type="RefSeq" id="WP_191188838.1">
    <property type="nucleotide sequence ID" value="NZ_JACWMY010000004.1"/>
</dbReference>
<evidence type="ECO:0008006" key="4">
    <source>
        <dbReference type="Google" id="ProtNLM"/>
    </source>
</evidence>
<evidence type="ECO:0000313" key="2">
    <source>
        <dbReference type="EMBL" id="MBD1364182.1"/>
    </source>
</evidence>